<feature type="domain" description="BZIP" evidence="15">
    <location>
        <begin position="287"/>
        <end position="350"/>
    </location>
</feature>
<feature type="compositionally biased region" description="Polar residues" evidence="14">
    <location>
        <begin position="477"/>
        <end position="487"/>
    </location>
</feature>
<feature type="region of interest" description="Disordered" evidence="14">
    <location>
        <begin position="467"/>
        <end position="487"/>
    </location>
</feature>
<organism evidence="16 17">
    <name type="scientific">Eublepharis macularius</name>
    <name type="common">Leopard gecko</name>
    <name type="synonym">Cyrtodactylus macularius</name>
    <dbReference type="NCBI Taxonomy" id="481883"/>
    <lineage>
        <taxon>Eukaryota</taxon>
        <taxon>Metazoa</taxon>
        <taxon>Chordata</taxon>
        <taxon>Craniata</taxon>
        <taxon>Vertebrata</taxon>
        <taxon>Euteleostomi</taxon>
        <taxon>Lepidosauria</taxon>
        <taxon>Squamata</taxon>
        <taxon>Bifurcata</taxon>
        <taxon>Gekkota</taxon>
        <taxon>Eublepharidae</taxon>
        <taxon>Eublepharinae</taxon>
        <taxon>Eublepharis</taxon>
    </lineage>
</organism>
<gene>
    <name evidence="17" type="primary">ATF6</name>
</gene>
<comment type="similarity">
    <text evidence="3">Belongs to the bZIP family. ATF subfamily.</text>
</comment>
<dbReference type="Proteomes" id="UP001190640">
    <property type="component" value="Chromosome 5"/>
</dbReference>
<evidence type="ECO:0000313" key="17">
    <source>
        <dbReference type="RefSeq" id="XP_054836899.1"/>
    </source>
</evidence>
<keyword evidence="4" id="KW-0812">Transmembrane</keyword>
<dbReference type="SUPFAM" id="SSF57959">
    <property type="entry name" value="Leucine zipper domain"/>
    <property type="match status" value="1"/>
</dbReference>
<evidence type="ECO:0000256" key="12">
    <source>
        <dbReference type="ARBA" id="ARBA00023242"/>
    </source>
</evidence>
<keyword evidence="11" id="KW-0834">Unfolded protein response</keyword>
<dbReference type="GO" id="GO:0030968">
    <property type="term" value="P:endoplasmic reticulum unfolded protein response"/>
    <property type="evidence" value="ECO:0007669"/>
    <property type="project" value="TreeGrafter"/>
</dbReference>
<dbReference type="GO" id="GO:0005789">
    <property type="term" value="C:endoplasmic reticulum membrane"/>
    <property type="evidence" value="ECO:0007669"/>
    <property type="project" value="UniProtKB-SubCell"/>
</dbReference>
<keyword evidence="9" id="KW-0472">Membrane</keyword>
<evidence type="ECO:0000256" key="10">
    <source>
        <dbReference type="ARBA" id="ARBA00023163"/>
    </source>
</evidence>
<evidence type="ECO:0000313" key="16">
    <source>
        <dbReference type="Proteomes" id="UP001190640"/>
    </source>
</evidence>
<comment type="subcellular location">
    <subcellularLocation>
        <location evidence="2">Endoplasmic reticulum membrane</location>
        <topology evidence="2">Single-pass membrane protein</topology>
    </subcellularLocation>
    <subcellularLocation>
        <location evidence="1">Nucleus</location>
    </subcellularLocation>
</comment>
<evidence type="ECO:0000256" key="2">
    <source>
        <dbReference type="ARBA" id="ARBA00004389"/>
    </source>
</evidence>
<proteinExistence type="inferred from homology"/>
<evidence type="ECO:0000256" key="11">
    <source>
        <dbReference type="ARBA" id="ARBA00023230"/>
    </source>
</evidence>
<keyword evidence="12" id="KW-0539">Nucleus</keyword>
<evidence type="ECO:0000256" key="8">
    <source>
        <dbReference type="ARBA" id="ARBA00023125"/>
    </source>
</evidence>
<dbReference type="PANTHER" id="PTHR46164:SF1">
    <property type="entry name" value="CYCLIC AMP-DEPENDENT TRANSCRIPTION FACTOR ATF-6 ALPHA"/>
    <property type="match status" value="1"/>
</dbReference>
<keyword evidence="8" id="KW-0238">DNA-binding</keyword>
<dbReference type="AlphaFoldDB" id="A0AA97KZM4"/>
<dbReference type="FunFam" id="1.20.5.170:FF:000041">
    <property type="entry name" value="Cyclic AMP-dependent transcription factor ATF-6 beta"/>
    <property type="match status" value="1"/>
</dbReference>
<keyword evidence="13" id="KW-0175">Coiled coil</keyword>
<reference evidence="17" key="1">
    <citation type="submission" date="2025-08" db="UniProtKB">
        <authorList>
            <consortium name="RefSeq"/>
        </authorList>
    </citation>
    <scope>IDENTIFICATION</scope>
    <source>
        <tissue evidence="17">Blood</tissue>
    </source>
</reference>
<dbReference type="GO" id="GO:0000978">
    <property type="term" value="F:RNA polymerase II cis-regulatory region sequence-specific DNA binding"/>
    <property type="evidence" value="ECO:0007669"/>
    <property type="project" value="TreeGrafter"/>
</dbReference>
<evidence type="ECO:0000256" key="14">
    <source>
        <dbReference type="SAM" id="MobiDB-lite"/>
    </source>
</evidence>
<dbReference type="InterPro" id="IPR051882">
    <property type="entry name" value="ATF_bZIP_TF"/>
</dbReference>
<evidence type="ECO:0000256" key="6">
    <source>
        <dbReference type="ARBA" id="ARBA00022989"/>
    </source>
</evidence>
<evidence type="ECO:0000259" key="15">
    <source>
        <dbReference type="PROSITE" id="PS50217"/>
    </source>
</evidence>
<dbReference type="InterPro" id="IPR046347">
    <property type="entry name" value="bZIP_sf"/>
</dbReference>
<name>A0AA97KZM4_EUBMA</name>
<feature type="compositionally biased region" description="Low complexity" evidence="14">
    <location>
        <begin position="93"/>
        <end position="104"/>
    </location>
</feature>
<evidence type="ECO:0000256" key="7">
    <source>
        <dbReference type="ARBA" id="ARBA00023015"/>
    </source>
</evidence>
<evidence type="ECO:0000256" key="4">
    <source>
        <dbReference type="ARBA" id="ARBA00022692"/>
    </source>
</evidence>
<feature type="coiled-coil region" evidence="13">
    <location>
        <begin position="312"/>
        <end position="346"/>
    </location>
</feature>
<keyword evidence="7" id="KW-0805">Transcription regulation</keyword>
<keyword evidence="5" id="KW-0256">Endoplasmic reticulum</keyword>
<dbReference type="GeneID" id="129330746"/>
<evidence type="ECO:0000256" key="1">
    <source>
        <dbReference type="ARBA" id="ARBA00004123"/>
    </source>
</evidence>
<dbReference type="SMART" id="SM00338">
    <property type="entry name" value="BRLZ"/>
    <property type="match status" value="1"/>
</dbReference>
<evidence type="ECO:0000256" key="5">
    <source>
        <dbReference type="ARBA" id="ARBA00022824"/>
    </source>
</evidence>
<evidence type="ECO:0000256" key="13">
    <source>
        <dbReference type="SAM" id="Coils"/>
    </source>
</evidence>
<dbReference type="CTD" id="22926"/>
<feature type="region of interest" description="Disordered" evidence="14">
    <location>
        <begin position="585"/>
        <end position="765"/>
    </location>
</feature>
<dbReference type="KEGG" id="emc:129330746"/>
<keyword evidence="6" id="KW-1133">Transmembrane helix</keyword>
<dbReference type="RefSeq" id="XP_054836899.1">
    <property type="nucleotide sequence ID" value="XM_054980924.1"/>
</dbReference>
<dbReference type="GO" id="GO:0005634">
    <property type="term" value="C:nucleus"/>
    <property type="evidence" value="ECO:0007669"/>
    <property type="project" value="UniProtKB-SubCell"/>
</dbReference>
<dbReference type="InterPro" id="IPR004827">
    <property type="entry name" value="bZIP"/>
</dbReference>
<feature type="region of interest" description="Disordered" evidence="14">
    <location>
        <begin position="86"/>
        <end position="159"/>
    </location>
</feature>
<dbReference type="CDD" id="cd14700">
    <property type="entry name" value="bZIP_ATF6"/>
    <property type="match status" value="1"/>
</dbReference>
<evidence type="ECO:0000256" key="3">
    <source>
        <dbReference type="ARBA" id="ARBA00009050"/>
    </source>
</evidence>
<evidence type="ECO:0000256" key="9">
    <source>
        <dbReference type="ARBA" id="ARBA00023136"/>
    </source>
</evidence>
<dbReference type="PANTHER" id="PTHR46164">
    <property type="entry name" value="ATF6, ISOFORM C"/>
    <property type="match status" value="1"/>
</dbReference>
<sequence>MSTVMTAAMAGRAPGEPDPEWESLLFSELGDLLGEDELQLDVENDTYENNLCDLDFDLDLMPWDLDSWDATKQIPTDVDWKVEPLSPAPSTCSVPSPLSVDSPVQHVPDGVDLGSSTQLSPVSLYEKGSQNKPLSKTIRRSASGSSATPSRCSSSASKPSIQPKLLLPVLRETQPSLGIQAKAIVLPALPTLLTLPKQPPVVAIQPAPCKGQPVVLSQPAVVQLQAPGILPATNSVIAVTGGVTSLPGHPVSVLPRTVGNSLTHGNPPEVKPAIHSATQNTNTDMNVLRRQQRMIKNRESACQSRRKKKEYLLSLEVRLKAALLENDHLRKENGTLKRQLDDLAVENQNLKVSPPKRRALCVMVLLAFVMLNYDRLSTFEWGFNSSEPRATPPHQSRHLLEFSASLPQETGGGNNDGYKRSVSDNKALMVVTEEPIIYISPPPCKPSINRTESLRLSHELRGWVHRHEAERTRSRRVSNSQQQKAPAIQNSLGQNANSELMAIPYTDTSIGKNSGNELQVYYASARNYQDFFDAIHRRGDTFYVVSFRRDHLLLPATTHNKTRRPKMSIVLPAINISAVQRGIERARPQVREEEEEEEVEEARPAPEELPPPAVEEQEEGVPEGLEAPPEPPAEQPQDAGMGRDLAIREAALGEDPGGRRGPQQSRLRRPVVEAPPEPPAEQPQDAGMGRDLAIREAALGEDPGGRRGPQQSRLRRPVVEAPPEPPAEQPQVSSVGEAPPTSAPHEGPSTSSMSGPPASNPQGTDNVLNAIEALEGRIMNTLNNVQSRLDTVERLLLYQGRKHRALERRVRALEQQLSAQQSTAREQ</sequence>
<feature type="compositionally biased region" description="Low complexity" evidence="14">
    <location>
        <begin position="140"/>
        <end position="159"/>
    </location>
</feature>
<protein>
    <submittedName>
        <fullName evidence="17">Cyclic AMP-dependent transcription factor ATF-6 alpha isoform X1</fullName>
    </submittedName>
</protein>
<dbReference type="Gene3D" id="1.20.5.170">
    <property type="match status" value="1"/>
</dbReference>
<dbReference type="PROSITE" id="PS00036">
    <property type="entry name" value="BZIP_BASIC"/>
    <property type="match status" value="1"/>
</dbReference>
<keyword evidence="10" id="KW-0804">Transcription</keyword>
<dbReference type="GO" id="GO:0000981">
    <property type="term" value="F:DNA-binding transcription factor activity, RNA polymerase II-specific"/>
    <property type="evidence" value="ECO:0007669"/>
    <property type="project" value="TreeGrafter"/>
</dbReference>
<accession>A0AA97KZM4</accession>
<keyword evidence="16" id="KW-1185">Reference proteome</keyword>
<dbReference type="Pfam" id="PF00170">
    <property type="entry name" value="bZIP_1"/>
    <property type="match status" value="1"/>
</dbReference>
<dbReference type="PROSITE" id="PS50217">
    <property type="entry name" value="BZIP"/>
    <property type="match status" value="1"/>
</dbReference>